<evidence type="ECO:0000313" key="2">
    <source>
        <dbReference type="Proteomes" id="UP000645828"/>
    </source>
</evidence>
<accession>A0A811Y974</accession>
<keyword evidence="2" id="KW-1185">Reference proteome</keyword>
<organism evidence="1 2">
    <name type="scientific">Nyctereutes procyonoides</name>
    <name type="common">Raccoon dog</name>
    <name type="synonym">Canis procyonoides</name>
    <dbReference type="NCBI Taxonomy" id="34880"/>
    <lineage>
        <taxon>Eukaryota</taxon>
        <taxon>Metazoa</taxon>
        <taxon>Chordata</taxon>
        <taxon>Craniata</taxon>
        <taxon>Vertebrata</taxon>
        <taxon>Euteleostomi</taxon>
        <taxon>Mammalia</taxon>
        <taxon>Eutheria</taxon>
        <taxon>Laurasiatheria</taxon>
        <taxon>Carnivora</taxon>
        <taxon>Caniformia</taxon>
        <taxon>Canidae</taxon>
        <taxon>Nyctereutes</taxon>
    </lineage>
</organism>
<dbReference type="AlphaFoldDB" id="A0A811Y974"/>
<proteinExistence type="predicted"/>
<protein>
    <submittedName>
        <fullName evidence="1">(raccoon dog) hypothetical protein</fullName>
    </submittedName>
</protein>
<gene>
    <name evidence="1" type="ORF">NYPRO_LOCUS4841</name>
</gene>
<dbReference type="Proteomes" id="UP000645828">
    <property type="component" value="Unassembled WGS sequence"/>
</dbReference>
<comment type="caution">
    <text evidence="1">The sequence shown here is derived from an EMBL/GenBank/DDBJ whole genome shotgun (WGS) entry which is preliminary data.</text>
</comment>
<dbReference type="EMBL" id="CAJHUB010000664">
    <property type="protein sequence ID" value="CAD7672046.1"/>
    <property type="molecule type" value="Genomic_DNA"/>
</dbReference>
<sequence length="87" mass="9956">MSRLNLCPPRRKKTRKTNLPSWGQIKKLTSQATSLIRRLISTQSYSWEKQAPCPRSPTVGLDPRALGNCLKKKKKKAESVHVQWSLL</sequence>
<reference evidence="1" key="1">
    <citation type="submission" date="2020-12" db="EMBL/GenBank/DDBJ databases">
        <authorList>
            <consortium name="Molecular Ecology Group"/>
        </authorList>
    </citation>
    <scope>NUCLEOTIDE SEQUENCE</scope>
    <source>
        <strain evidence="1">TBG_1078</strain>
    </source>
</reference>
<evidence type="ECO:0000313" key="1">
    <source>
        <dbReference type="EMBL" id="CAD7672046.1"/>
    </source>
</evidence>
<name>A0A811Y974_NYCPR</name>